<evidence type="ECO:0000313" key="6">
    <source>
        <dbReference type="Proteomes" id="UP001214854"/>
    </source>
</evidence>
<dbReference type="PANTHER" id="PTHR30154">
    <property type="entry name" value="LEUCINE-RESPONSIVE REGULATORY PROTEIN"/>
    <property type="match status" value="1"/>
</dbReference>
<dbReference type="InterPro" id="IPR036388">
    <property type="entry name" value="WH-like_DNA-bd_sf"/>
</dbReference>
<dbReference type="RefSeq" id="WP_272746474.1">
    <property type="nucleotide sequence ID" value="NZ_JAQQKX010000001.1"/>
</dbReference>
<dbReference type="EMBL" id="JAQQKX010000001">
    <property type="protein sequence ID" value="MDC7681961.1"/>
    <property type="molecule type" value="Genomic_DNA"/>
</dbReference>
<dbReference type="InterPro" id="IPR036390">
    <property type="entry name" value="WH_DNA-bd_sf"/>
</dbReference>
<dbReference type="PROSITE" id="PS50956">
    <property type="entry name" value="HTH_ASNC_2"/>
    <property type="match status" value="1"/>
</dbReference>
<dbReference type="PROSITE" id="PS00519">
    <property type="entry name" value="HTH_ASNC_1"/>
    <property type="match status" value="1"/>
</dbReference>
<dbReference type="InterPro" id="IPR019887">
    <property type="entry name" value="Tscrpt_reg_AsnC/Lrp_C"/>
</dbReference>
<dbReference type="Proteomes" id="UP001214854">
    <property type="component" value="Unassembled WGS sequence"/>
</dbReference>
<evidence type="ECO:0000256" key="1">
    <source>
        <dbReference type="ARBA" id="ARBA00023015"/>
    </source>
</evidence>
<keyword evidence="1" id="KW-0805">Transcription regulation</keyword>
<dbReference type="SMART" id="SM00344">
    <property type="entry name" value="HTH_ASNC"/>
    <property type="match status" value="1"/>
</dbReference>
<organism evidence="5 6">
    <name type="scientific">Asticcacaulis aquaticus</name>
    <dbReference type="NCBI Taxonomy" id="2984212"/>
    <lineage>
        <taxon>Bacteria</taxon>
        <taxon>Pseudomonadati</taxon>
        <taxon>Pseudomonadota</taxon>
        <taxon>Alphaproteobacteria</taxon>
        <taxon>Caulobacterales</taxon>
        <taxon>Caulobacteraceae</taxon>
        <taxon>Asticcacaulis</taxon>
    </lineage>
</organism>
<dbReference type="InterPro" id="IPR000485">
    <property type="entry name" value="AsnC-type_HTH_dom"/>
</dbReference>
<evidence type="ECO:0000256" key="2">
    <source>
        <dbReference type="ARBA" id="ARBA00023125"/>
    </source>
</evidence>
<dbReference type="PANTHER" id="PTHR30154:SF34">
    <property type="entry name" value="TRANSCRIPTIONAL REGULATOR AZLB"/>
    <property type="match status" value="1"/>
</dbReference>
<dbReference type="Gene3D" id="1.10.10.10">
    <property type="entry name" value="Winged helix-like DNA-binding domain superfamily/Winged helix DNA-binding domain"/>
    <property type="match status" value="1"/>
</dbReference>
<evidence type="ECO:0000313" key="5">
    <source>
        <dbReference type="EMBL" id="MDC7681961.1"/>
    </source>
</evidence>
<dbReference type="SUPFAM" id="SSF54909">
    <property type="entry name" value="Dimeric alpha+beta barrel"/>
    <property type="match status" value="1"/>
</dbReference>
<dbReference type="InterPro" id="IPR011008">
    <property type="entry name" value="Dimeric_a/b-barrel"/>
</dbReference>
<dbReference type="Pfam" id="PF01037">
    <property type="entry name" value="AsnC_trans_reg"/>
    <property type="match status" value="1"/>
</dbReference>
<evidence type="ECO:0000256" key="3">
    <source>
        <dbReference type="ARBA" id="ARBA00023163"/>
    </source>
</evidence>
<name>A0ABT5HPH4_9CAUL</name>
<dbReference type="PRINTS" id="PR00033">
    <property type="entry name" value="HTHASNC"/>
</dbReference>
<dbReference type="SUPFAM" id="SSF46785">
    <property type="entry name" value="Winged helix' DNA-binding domain"/>
    <property type="match status" value="1"/>
</dbReference>
<feature type="domain" description="HTH asnC-type" evidence="4">
    <location>
        <begin position="6"/>
        <end position="67"/>
    </location>
</feature>
<keyword evidence="6" id="KW-1185">Reference proteome</keyword>
<proteinExistence type="predicted"/>
<gene>
    <name evidence="5" type="ORF">PQU92_01645</name>
</gene>
<keyword evidence="2" id="KW-0238">DNA-binding</keyword>
<dbReference type="CDD" id="cd00090">
    <property type="entry name" value="HTH_ARSR"/>
    <property type="match status" value="1"/>
</dbReference>
<sequence length="159" mass="18164">MKNFTPDAFDYAILEAVQIDNRIPLRELAERVNLSTAAVQRRIRRLEDEGVITRNIAVIEPHRVGLPITIAVEVTMERTHIDELDAMRALLTAAPEVQQCYYVTGEADFVLIVLVETMEQYEALARRLFYDNRNVKTFKSMVTLDRVKVGLSVDLSGQR</sequence>
<dbReference type="InterPro" id="IPR019885">
    <property type="entry name" value="Tscrpt_reg_HTH_AsnC-type_CS"/>
</dbReference>
<dbReference type="InterPro" id="IPR011991">
    <property type="entry name" value="ArsR-like_HTH"/>
</dbReference>
<reference evidence="5 6" key="1">
    <citation type="submission" date="2023-01" db="EMBL/GenBank/DDBJ databases">
        <title>Novel species of the genus Asticcacaulis isolated from rivers.</title>
        <authorList>
            <person name="Lu H."/>
        </authorList>
    </citation>
    <scope>NUCLEOTIDE SEQUENCE [LARGE SCALE GENOMIC DNA]</scope>
    <source>
        <strain evidence="5 6">BYS171W</strain>
    </source>
</reference>
<evidence type="ECO:0000259" key="4">
    <source>
        <dbReference type="PROSITE" id="PS50956"/>
    </source>
</evidence>
<dbReference type="Gene3D" id="3.30.70.920">
    <property type="match status" value="1"/>
</dbReference>
<dbReference type="InterPro" id="IPR019888">
    <property type="entry name" value="Tscrpt_reg_AsnC-like"/>
</dbReference>
<keyword evidence="3" id="KW-0804">Transcription</keyword>
<accession>A0ABT5HPH4</accession>
<dbReference type="Pfam" id="PF13412">
    <property type="entry name" value="HTH_24"/>
    <property type="match status" value="1"/>
</dbReference>
<protein>
    <submittedName>
        <fullName evidence="5">Lrp/AsnC family transcriptional regulator</fullName>
    </submittedName>
</protein>
<comment type="caution">
    <text evidence="5">The sequence shown here is derived from an EMBL/GenBank/DDBJ whole genome shotgun (WGS) entry which is preliminary data.</text>
</comment>